<dbReference type="AlphaFoldDB" id="A0AAD2GC08"/>
<evidence type="ECO:0000256" key="5">
    <source>
        <dbReference type="ARBA" id="ARBA00023163"/>
    </source>
</evidence>
<feature type="compositionally biased region" description="Basic and acidic residues" evidence="7">
    <location>
        <begin position="1"/>
        <end position="20"/>
    </location>
</feature>
<feature type="region of interest" description="Disordered" evidence="7">
    <location>
        <begin position="1"/>
        <end position="30"/>
    </location>
</feature>
<dbReference type="GO" id="GO:0000156">
    <property type="term" value="F:phosphorelay response regulator activity"/>
    <property type="evidence" value="ECO:0007669"/>
    <property type="project" value="TreeGrafter"/>
</dbReference>
<evidence type="ECO:0008006" key="12">
    <source>
        <dbReference type="Google" id="ProtNLM"/>
    </source>
</evidence>
<keyword evidence="4" id="KW-0238">DNA-binding</keyword>
<dbReference type="Pfam" id="PF00072">
    <property type="entry name" value="Response_reg"/>
    <property type="match status" value="1"/>
</dbReference>
<dbReference type="GO" id="GO:0005829">
    <property type="term" value="C:cytosol"/>
    <property type="evidence" value="ECO:0007669"/>
    <property type="project" value="TreeGrafter"/>
</dbReference>
<dbReference type="CDD" id="cd06170">
    <property type="entry name" value="LuxR_C_like"/>
    <property type="match status" value="1"/>
</dbReference>
<dbReference type="GO" id="GO:0032993">
    <property type="term" value="C:protein-DNA complex"/>
    <property type="evidence" value="ECO:0007669"/>
    <property type="project" value="TreeGrafter"/>
</dbReference>
<keyword evidence="3" id="KW-0805">Transcription regulation</keyword>
<evidence type="ECO:0000256" key="6">
    <source>
        <dbReference type="PROSITE-ProRule" id="PRU00169"/>
    </source>
</evidence>
<dbReference type="InterPro" id="IPR016032">
    <property type="entry name" value="Sig_transdc_resp-reg_C-effctor"/>
</dbReference>
<dbReference type="GO" id="GO:0006355">
    <property type="term" value="P:regulation of DNA-templated transcription"/>
    <property type="evidence" value="ECO:0007669"/>
    <property type="project" value="InterPro"/>
</dbReference>
<dbReference type="SMART" id="SM00448">
    <property type="entry name" value="REC"/>
    <property type="match status" value="1"/>
</dbReference>
<evidence type="ECO:0000256" key="2">
    <source>
        <dbReference type="ARBA" id="ARBA00023012"/>
    </source>
</evidence>
<name>A0AAD2GC08_9STRA</name>
<dbReference type="SMART" id="SM00421">
    <property type="entry name" value="HTH_LUXR"/>
    <property type="match status" value="1"/>
</dbReference>
<evidence type="ECO:0000256" key="1">
    <source>
        <dbReference type="ARBA" id="ARBA00022553"/>
    </source>
</evidence>
<evidence type="ECO:0000259" key="9">
    <source>
        <dbReference type="PROSITE" id="PS50110"/>
    </source>
</evidence>
<dbReference type="Gene3D" id="3.40.50.2300">
    <property type="match status" value="1"/>
</dbReference>
<evidence type="ECO:0000256" key="3">
    <source>
        <dbReference type="ARBA" id="ARBA00023015"/>
    </source>
</evidence>
<dbReference type="Gene3D" id="1.10.10.10">
    <property type="entry name" value="Winged helix-like DNA-binding domain superfamily/Winged helix DNA-binding domain"/>
    <property type="match status" value="1"/>
</dbReference>
<dbReference type="PANTHER" id="PTHR48111">
    <property type="entry name" value="REGULATOR OF RPOS"/>
    <property type="match status" value="1"/>
</dbReference>
<dbReference type="PROSITE" id="PS50110">
    <property type="entry name" value="RESPONSE_REGULATORY"/>
    <property type="match status" value="1"/>
</dbReference>
<evidence type="ECO:0000313" key="11">
    <source>
        <dbReference type="Proteomes" id="UP001295423"/>
    </source>
</evidence>
<organism evidence="10 11">
    <name type="scientific">Cylindrotheca closterium</name>
    <dbReference type="NCBI Taxonomy" id="2856"/>
    <lineage>
        <taxon>Eukaryota</taxon>
        <taxon>Sar</taxon>
        <taxon>Stramenopiles</taxon>
        <taxon>Ochrophyta</taxon>
        <taxon>Bacillariophyta</taxon>
        <taxon>Bacillariophyceae</taxon>
        <taxon>Bacillariophycidae</taxon>
        <taxon>Bacillariales</taxon>
        <taxon>Bacillariaceae</taxon>
        <taxon>Cylindrotheca</taxon>
    </lineage>
</organism>
<feature type="domain" description="Response regulatory" evidence="9">
    <location>
        <begin position="115"/>
        <end position="240"/>
    </location>
</feature>
<gene>
    <name evidence="10" type="ORF">CYCCA115_LOCUS23789</name>
</gene>
<dbReference type="InterPro" id="IPR011006">
    <property type="entry name" value="CheY-like_superfamily"/>
</dbReference>
<reference evidence="10" key="1">
    <citation type="submission" date="2023-08" db="EMBL/GenBank/DDBJ databases">
        <authorList>
            <person name="Audoor S."/>
            <person name="Bilcke G."/>
        </authorList>
    </citation>
    <scope>NUCLEOTIDE SEQUENCE</scope>
</reference>
<dbReference type="GO" id="GO:0000976">
    <property type="term" value="F:transcription cis-regulatory region binding"/>
    <property type="evidence" value="ECO:0007669"/>
    <property type="project" value="TreeGrafter"/>
</dbReference>
<dbReference type="SUPFAM" id="SSF46894">
    <property type="entry name" value="C-terminal effector domain of the bipartite response regulators"/>
    <property type="match status" value="1"/>
</dbReference>
<dbReference type="PROSITE" id="PS50043">
    <property type="entry name" value="HTH_LUXR_2"/>
    <property type="match status" value="1"/>
</dbReference>
<keyword evidence="1 6" id="KW-0597">Phosphoprotein</keyword>
<comment type="caution">
    <text evidence="10">The sequence shown here is derived from an EMBL/GenBank/DDBJ whole genome shotgun (WGS) entry which is preliminary data.</text>
</comment>
<evidence type="ECO:0000256" key="4">
    <source>
        <dbReference type="ARBA" id="ARBA00023125"/>
    </source>
</evidence>
<dbReference type="Proteomes" id="UP001295423">
    <property type="component" value="Unassembled WGS sequence"/>
</dbReference>
<dbReference type="EMBL" id="CAKOGP040002424">
    <property type="protein sequence ID" value="CAJ1969592.1"/>
    <property type="molecule type" value="Genomic_DNA"/>
</dbReference>
<dbReference type="InterPro" id="IPR000792">
    <property type="entry name" value="Tscrpt_reg_LuxR_C"/>
</dbReference>
<keyword evidence="5" id="KW-0804">Transcription</keyword>
<dbReference type="InterPro" id="IPR036388">
    <property type="entry name" value="WH-like_DNA-bd_sf"/>
</dbReference>
<dbReference type="PANTHER" id="PTHR48111:SF1">
    <property type="entry name" value="TWO-COMPONENT RESPONSE REGULATOR ORR33"/>
    <property type="match status" value="1"/>
</dbReference>
<evidence type="ECO:0000259" key="8">
    <source>
        <dbReference type="PROSITE" id="PS50043"/>
    </source>
</evidence>
<dbReference type="InterPro" id="IPR039420">
    <property type="entry name" value="WalR-like"/>
</dbReference>
<keyword evidence="11" id="KW-1185">Reference proteome</keyword>
<protein>
    <recommendedName>
        <fullName evidence="12">Transcriptional regulator ycf27</fullName>
    </recommendedName>
</protein>
<proteinExistence type="predicted"/>
<dbReference type="SUPFAM" id="SSF52172">
    <property type="entry name" value="CheY-like"/>
    <property type="match status" value="1"/>
</dbReference>
<evidence type="ECO:0000256" key="7">
    <source>
        <dbReference type="SAM" id="MobiDB-lite"/>
    </source>
</evidence>
<sequence>MYLSMKKDSTTDERSMEKIHQPPPPQNSKSENECIIVEVMIDPRSLLLALCLVASFITDSLAFIPTQVSPGTHNGNGNGNHQFHTCRSKSNALFDGAIEEFGDRSPEYIKRSDCWIVVVDDEEAIRKAVGQFLYDKGYRVTACADGQTALDVALSRTDDENAAKSVPDCIVSDVRMPNIDGIQLLRAIRSHETLQEVPVVLVTAKGMTQDRIDGYNAGADAYITKPFDPDELIAVVDNVIDRHETLNGDNIEVDDLKKDLDDIKYLLLEEGGGGVGNGWVKSTNVFLAPDEKEVLELLCQGLMTKEIAGNTGLSKRRVEQLLTRMYRKTEVKNRTELVRWAVSTGNVNL</sequence>
<accession>A0AAD2GC08</accession>
<evidence type="ECO:0000313" key="10">
    <source>
        <dbReference type="EMBL" id="CAJ1969592.1"/>
    </source>
</evidence>
<dbReference type="Pfam" id="PF00196">
    <property type="entry name" value="GerE"/>
    <property type="match status" value="1"/>
</dbReference>
<dbReference type="InterPro" id="IPR001789">
    <property type="entry name" value="Sig_transdc_resp-reg_receiver"/>
</dbReference>
<keyword evidence="2" id="KW-0902">Two-component regulatory system</keyword>
<feature type="modified residue" description="4-aspartylphosphate" evidence="6">
    <location>
        <position position="173"/>
    </location>
</feature>
<feature type="domain" description="HTH luxR-type" evidence="8">
    <location>
        <begin position="280"/>
        <end position="345"/>
    </location>
</feature>